<name>A0A9P8V9V7_9PEZI</name>
<dbReference type="InterPro" id="IPR000172">
    <property type="entry name" value="GMC_OxRdtase_N"/>
</dbReference>
<accession>A0A9P8V9V7</accession>
<dbReference type="Pfam" id="PF05199">
    <property type="entry name" value="GMC_oxred_C"/>
    <property type="match status" value="1"/>
</dbReference>
<dbReference type="Pfam" id="PF00732">
    <property type="entry name" value="GMC_oxred_N"/>
    <property type="match status" value="1"/>
</dbReference>
<dbReference type="GO" id="GO:0016614">
    <property type="term" value="F:oxidoreductase activity, acting on CH-OH group of donors"/>
    <property type="evidence" value="ECO:0007669"/>
    <property type="project" value="InterPro"/>
</dbReference>
<evidence type="ECO:0000256" key="2">
    <source>
        <dbReference type="SAM" id="SignalP"/>
    </source>
</evidence>
<keyword evidence="5" id="KW-1185">Reference proteome</keyword>
<dbReference type="GO" id="GO:0050660">
    <property type="term" value="F:flavin adenine dinucleotide binding"/>
    <property type="evidence" value="ECO:0007669"/>
    <property type="project" value="InterPro"/>
</dbReference>
<sequence>MIRSHVAQVFCSAIVGAAITLSAAIPDPPGHSNLIRQVTVQDEYDYIIVGGGTAGLVVADRLTESGEYSVLVIEIGIFANDSSVNNVAGGSQAFANASLTFNFPSAPQQNLGNRTTGVVGGAILGGSSGVNGFQAHRPQKEDIDAWGRYFSDDSEWSWEALLPYFKKASSLEDNGEPNYTADLRVQAWRLNPPTPEMVEEFGIRYDESYWGNQSPIHASFPTSHYPFLRNEWDAMGEVEGVQFPVDSGAGDAGVFWYPHSAQQPEVVRSFALSGYWAGKGNVRPNYDTILESRVLRVLFDDENTAIGVEYVPRSARDARDARVVSARKEVILSAGTIHTPQILQASGVGPRSVLEAANIEVVVDLPGIFIVTRSLTVSTLTYTRTITGVGFNFQDHPLGGGATFLLTNFDVHPDPSDLQSNATFRAEAEAEFAANRSGPLSIASGNLMAFLPLKVVSPSRFDALASALEDQDPAAYLPSGTDATLVAGYAAQKSRLAALLRSDNSANYNLFLRGANFGGIVVYLHPLSRGTIYIDPTDPFFAQPIVDYRAASNPLDLDIQVEFLKFTRHFYTETSLKAYGPVELSPGAHITSDEALREAIRGQMSPTCFHPIGTSAMMPRTLGGVVSETLEVYGTVTDNIADPDTDQAPVRHFRGETRPGPTGIAAAYWGRIYNRADCRVVTGETRDTEARDERRRDGQTYRRALAILASDLVKAEQHSPSPAVQAKRLALLQTRDNLGPDFVHFLSNNSVHIRVNGDHWST</sequence>
<dbReference type="InterPro" id="IPR012132">
    <property type="entry name" value="GMC_OxRdtase"/>
</dbReference>
<comment type="similarity">
    <text evidence="1">Belongs to the GMC oxidoreductase family.</text>
</comment>
<dbReference type="Proteomes" id="UP000770015">
    <property type="component" value="Unassembled WGS sequence"/>
</dbReference>
<dbReference type="GO" id="GO:0044550">
    <property type="term" value="P:secondary metabolite biosynthetic process"/>
    <property type="evidence" value="ECO:0007669"/>
    <property type="project" value="TreeGrafter"/>
</dbReference>
<dbReference type="PROSITE" id="PS00624">
    <property type="entry name" value="GMC_OXRED_2"/>
    <property type="match status" value="1"/>
</dbReference>
<dbReference type="PANTHER" id="PTHR11552">
    <property type="entry name" value="GLUCOSE-METHANOL-CHOLINE GMC OXIDOREDUCTASE"/>
    <property type="match status" value="1"/>
</dbReference>
<dbReference type="OrthoDB" id="269227at2759"/>
<dbReference type="Gene3D" id="3.30.560.10">
    <property type="entry name" value="Glucose Oxidase, domain 3"/>
    <property type="match status" value="2"/>
</dbReference>
<evidence type="ECO:0000313" key="5">
    <source>
        <dbReference type="Proteomes" id="UP000770015"/>
    </source>
</evidence>
<feature type="signal peptide" evidence="2">
    <location>
        <begin position="1"/>
        <end position="24"/>
    </location>
</feature>
<keyword evidence="2" id="KW-0732">Signal</keyword>
<organism evidence="4 5">
    <name type="scientific">Plectosphaerella plurivora</name>
    <dbReference type="NCBI Taxonomy" id="936078"/>
    <lineage>
        <taxon>Eukaryota</taxon>
        <taxon>Fungi</taxon>
        <taxon>Dikarya</taxon>
        <taxon>Ascomycota</taxon>
        <taxon>Pezizomycotina</taxon>
        <taxon>Sordariomycetes</taxon>
        <taxon>Hypocreomycetidae</taxon>
        <taxon>Glomerellales</taxon>
        <taxon>Plectosphaerellaceae</taxon>
        <taxon>Plectosphaerella</taxon>
    </lineage>
</organism>
<dbReference type="SUPFAM" id="SSF51905">
    <property type="entry name" value="FAD/NAD(P)-binding domain"/>
    <property type="match status" value="1"/>
</dbReference>
<comment type="caution">
    <text evidence="4">The sequence shown here is derived from an EMBL/GenBank/DDBJ whole genome shotgun (WGS) entry which is preliminary data.</text>
</comment>
<gene>
    <name evidence="4" type="ORF">F5X68DRAFT_241315</name>
</gene>
<reference evidence="4" key="1">
    <citation type="journal article" date="2021" name="Nat. Commun.">
        <title>Genetic determinants of endophytism in the Arabidopsis root mycobiome.</title>
        <authorList>
            <person name="Mesny F."/>
            <person name="Miyauchi S."/>
            <person name="Thiergart T."/>
            <person name="Pickel B."/>
            <person name="Atanasova L."/>
            <person name="Karlsson M."/>
            <person name="Huettel B."/>
            <person name="Barry K.W."/>
            <person name="Haridas S."/>
            <person name="Chen C."/>
            <person name="Bauer D."/>
            <person name="Andreopoulos W."/>
            <person name="Pangilinan J."/>
            <person name="LaButti K."/>
            <person name="Riley R."/>
            <person name="Lipzen A."/>
            <person name="Clum A."/>
            <person name="Drula E."/>
            <person name="Henrissat B."/>
            <person name="Kohler A."/>
            <person name="Grigoriev I.V."/>
            <person name="Martin F.M."/>
            <person name="Hacquard S."/>
        </authorList>
    </citation>
    <scope>NUCLEOTIDE SEQUENCE</scope>
    <source>
        <strain evidence="4">MPI-SDFR-AT-0117</strain>
    </source>
</reference>
<evidence type="ECO:0000256" key="1">
    <source>
        <dbReference type="ARBA" id="ARBA00010790"/>
    </source>
</evidence>
<feature type="chain" id="PRO_5040131460" description="Glucose-methanol-choline oxidoreductase N-terminal domain-containing protein" evidence="2">
    <location>
        <begin position="25"/>
        <end position="762"/>
    </location>
</feature>
<proteinExistence type="inferred from homology"/>
<dbReference type="EMBL" id="JAGSXJ010000014">
    <property type="protein sequence ID" value="KAH6685973.1"/>
    <property type="molecule type" value="Genomic_DNA"/>
</dbReference>
<evidence type="ECO:0000313" key="4">
    <source>
        <dbReference type="EMBL" id="KAH6685973.1"/>
    </source>
</evidence>
<protein>
    <recommendedName>
        <fullName evidence="3">Glucose-methanol-choline oxidoreductase N-terminal domain-containing protein</fullName>
    </recommendedName>
</protein>
<dbReference type="PANTHER" id="PTHR11552:SF115">
    <property type="entry name" value="DEHYDROGENASE XPTC-RELATED"/>
    <property type="match status" value="1"/>
</dbReference>
<dbReference type="InterPro" id="IPR036188">
    <property type="entry name" value="FAD/NAD-bd_sf"/>
</dbReference>
<dbReference type="Gene3D" id="3.50.50.60">
    <property type="entry name" value="FAD/NAD(P)-binding domain"/>
    <property type="match status" value="2"/>
</dbReference>
<dbReference type="InterPro" id="IPR007867">
    <property type="entry name" value="GMC_OxRtase_C"/>
</dbReference>
<evidence type="ECO:0000259" key="3">
    <source>
        <dbReference type="PROSITE" id="PS00624"/>
    </source>
</evidence>
<dbReference type="AlphaFoldDB" id="A0A9P8V9V7"/>
<dbReference type="SUPFAM" id="SSF54373">
    <property type="entry name" value="FAD-linked reductases, C-terminal domain"/>
    <property type="match status" value="1"/>
</dbReference>
<feature type="domain" description="Glucose-methanol-choline oxidoreductase N-terminal" evidence="3">
    <location>
        <begin position="335"/>
        <end position="349"/>
    </location>
</feature>